<dbReference type="Pfam" id="PF02171">
    <property type="entry name" value="Piwi"/>
    <property type="match status" value="1"/>
</dbReference>
<dbReference type="PROSITE" id="PS50822">
    <property type="entry name" value="PIWI"/>
    <property type="match status" value="1"/>
</dbReference>
<name>A0A3L6T744_PANMI</name>
<comment type="caution">
    <text evidence="2">The sequence shown here is derived from an EMBL/GenBank/DDBJ whole genome shotgun (WGS) entry which is preliminary data.</text>
</comment>
<dbReference type="InterPro" id="IPR003165">
    <property type="entry name" value="Piwi"/>
</dbReference>
<sequence>MIRELLSSFFKRTGRKPERIIFYRDGVSEGQFSHVLLHEMDAIRKACASLQEGHHTRLFPEVHGRRDLTEKSGNILPGTVVDTSICHPSEFDFYLCSHAGIKGTSMATHYHVLYDENRFSADALQLLTNSLCYTKFNSLRAVPPAYYAHLAAFRARYYDEQAEGANGGASAVSGGAAFASGDPAAFRRLPEVKDNVKEVMFFC</sequence>
<proteinExistence type="predicted"/>
<dbReference type="Proteomes" id="UP000275267">
    <property type="component" value="Unassembled WGS sequence"/>
</dbReference>
<organism evidence="2 3">
    <name type="scientific">Panicum miliaceum</name>
    <name type="common">Proso millet</name>
    <name type="synonym">Broomcorn millet</name>
    <dbReference type="NCBI Taxonomy" id="4540"/>
    <lineage>
        <taxon>Eukaryota</taxon>
        <taxon>Viridiplantae</taxon>
        <taxon>Streptophyta</taxon>
        <taxon>Embryophyta</taxon>
        <taxon>Tracheophyta</taxon>
        <taxon>Spermatophyta</taxon>
        <taxon>Magnoliopsida</taxon>
        <taxon>Liliopsida</taxon>
        <taxon>Poales</taxon>
        <taxon>Poaceae</taxon>
        <taxon>PACMAD clade</taxon>
        <taxon>Panicoideae</taxon>
        <taxon>Panicodae</taxon>
        <taxon>Paniceae</taxon>
        <taxon>Panicinae</taxon>
        <taxon>Panicum</taxon>
        <taxon>Panicum sect. Panicum</taxon>
    </lineage>
</organism>
<dbReference type="PANTHER" id="PTHR22891">
    <property type="entry name" value="EUKARYOTIC TRANSLATION INITIATION FACTOR 2C"/>
    <property type="match status" value="1"/>
</dbReference>
<evidence type="ECO:0000313" key="3">
    <source>
        <dbReference type="Proteomes" id="UP000275267"/>
    </source>
</evidence>
<reference evidence="3" key="1">
    <citation type="journal article" date="2019" name="Nat. Commun.">
        <title>The genome of broomcorn millet.</title>
        <authorList>
            <person name="Zou C."/>
            <person name="Miki D."/>
            <person name="Li D."/>
            <person name="Tang Q."/>
            <person name="Xiao L."/>
            <person name="Rajput S."/>
            <person name="Deng P."/>
            <person name="Jia W."/>
            <person name="Huang R."/>
            <person name="Zhang M."/>
            <person name="Sun Y."/>
            <person name="Hu J."/>
            <person name="Fu X."/>
            <person name="Schnable P.S."/>
            <person name="Li F."/>
            <person name="Zhang H."/>
            <person name="Feng B."/>
            <person name="Zhu X."/>
            <person name="Liu R."/>
            <person name="Schnable J.C."/>
            <person name="Zhu J.-K."/>
            <person name="Zhang H."/>
        </authorList>
    </citation>
    <scope>NUCLEOTIDE SEQUENCE [LARGE SCALE GENOMIC DNA]</scope>
</reference>
<keyword evidence="3" id="KW-1185">Reference proteome</keyword>
<accession>A0A3L6T744</accession>
<protein>
    <recommendedName>
        <fullName evidence="1">Piwi domain-containing protein</fullName>
    </recommendedName>
</protein>
<feature type="domain" description="Piwi" evidence="1">
    <location>
        <begin position="1"/>
        <end position="160"/>
    </location>
</feature>
<dbReference type="AlphaFoldDB" id="A0A3L6T744"/>
<dbReference type="InterPro" id="IPR036397">
    <property type="entry name" value="RNaseH_sf"/>
</dbReference>
<dbReference type="SMART" id="SM00950">
    <property type="entry name" value="Piwi"/>
    <property type="match status" value="1"/>
</dbReference>
<evidence type="ECO:0000313" key="2">
    <source>
        <dbReference type="EMBL" id="RLN32970.1"/>
    </source>
</evidence>
<evidence type="ECO:0000259" key="1">
    <source>
        <dbReference type="PROSITE" id="PS50822"/>
    </source>
</evidence>
<dbReference type="OrthoDB" id="10252740at2759"/>
<dbReference type="InterPro" id="IPR012337">
    <property type="entry name" value="RNaseH-like_sf"/>
</dbReference>
<dbReference type="GO" id="GO:0003676">
    <property type="term" value="F:nucleic acid binding"/>
    <property type="evidence" value="ECO:0007669"/>
    <property type="project" value="InterPro"/>
</dbReference>
<gene>
    <name evidence="2" type="ORF">C2845_PM03G22800</name>
</gene>
<dbReference type="EMBL" id="PQIB02000002">
    <property type="protein sequence ID" value="RLN32970.1"/>
    <property type="molecule type" value="Genomic_DNA"/>
</dbReference>
<dbReference type="SUPFAM" id="SSF53098">
    <property type="entry name" value="Ribonuclease H-like"/>
    <property type="match status" value="1"/>
</dbReference>
<dbReference type="STRING" id="4540.A0A3L6T744"/>
<dbReference type="Gene3D" id="3.30.420.10">
    <property type="entry name" value="Ribonuclease H-like superfamily/Ribonuclease H"/>
    <property type="match status" value="1"/>
</dbReference>